<dbReference type="AlphaFoldDB" id="A0A9W6J841"/>
<dbReference type="Gene3D" id="3.40.50.880">
    <property type="match status" value="1"/>
</dbReference>
<dbReference type="GO" id="GO:0005829">
    <property type="term" value="C:cytosol"/>
    <property type="evidence" value="ECO:0007669"/>
    <property type="project" value="TreeGrafter"/>
</dbReference>
<dbReference type="InterPro" id="IPR017926">
    <property type="entry name" value="GATASE"/>
</dbReference>
<organism evidence="3 4">
    <name type="scientific">Ancylobacter dichloromethanicus</name>
    <dbReference type="NCBI Taxonomy" id="518825"/>
    <lineage>
        <taxon>Bacteria</taxon>
        <taxon>Pseudomonadati</taxon>
        <taxon>Pseudomonadota</taxon>
        <taxon>Alphaproteobacteria</taxon>
        <taxon>Hyphomicrobiales</taxon>
        <taxon>Xanthobacteraceae</taxon>
        <taxon>Ancylobacter</taxon>
    </lineage>
</organism>
<evidence type="ECO:0000313" key="3">
    <source>
        <dbReference type="EMBL" id="GLK71033.1"/>
    </source>
</evidence>
<gene>
    <name evidence="3" type="primary">trpG</name>
    <name evidence="3" type="ORF">GCM10017643_11480</name>
</gene>
<dbReference type="Pfam" id="PF00117">
    <property type="entry name" value="GATase"/>
    <property type="match status" value="1"/>
</dbReference>
<proteinExistence type="predicted"/>
<evidence type="ECO:0000313" key="4">
    <source>
        <dbReference type="Proteomes" id="UP001143370"/>
    </source>
</evidence>
<dbReference type="InterPro" id="IPR050472">
    <property type="entry name" value="Anth_synth/Amidotransfase"/>
</dbReference>
<dbReference type="PROSITE" id="PS51273">
    <property type="entry name" value="GATASE_TYPE_1"/>
    <property type="match status" value="1"/>
</dbReference>
<evidence type="ECO:0000259" key="2">
    <source>
        <dbReference type="Pfam" id="PF00117"/>
    </source>
</evidence>
<dbReference type="GO" id="GO:0000162">
    <property type="term" value="P:L-tryptophan biosynthetic process"/>
    <property type="evidence" value="ECO:0007669"/>
    <property type="project" value="TreeGrafter"/>
</dbReference>
<dbReference type="PANTHER" id="PTHR43418:SF4">
    <property type="entry name" value="MULTIFUNCTIONAL TRYPTOPHAN BIOSYNTHESIS PROTEIN"/>
    <property type="match status" value="1"/>
</dbReference>
<dbReference type="PRINTS" id="PR00099">
    <property type="entry name" value="CPSGATASE"/>
</dbReference>
<dbReference type="PANTHER" id="PTHR43418">
    <property type="entry name" value="MULTIFUNCTIONAL TRYPTOPHAN BIOSYNTHESIS PROTEIN-RELATED"/>
    <property type="match status" value="1"/>
</dbReference>
<dbReference type="SUPFAM" id="SSF52317">
    <property type="entry name" value="Class I glutamine amidotransferase-like"/>
    <property type="match status" value="1"/>
</dbReference>
<dbReference type="InterPro" id="IPR006221">
    <property type="entry name" value="TrpG/PapA_dom"/>
</dbReference>
<dbReference type="GO" id="GO:0004049">
    <property type="term" value="F:anthranilate synthase activity"/>
    <property type="evidence" value="ECO:0007669"/>
    <property type="project" value="TreeGrafter"/>
</dbReference>
<evidence type="ECO:0000256" key="1">
    <source>
        <dbReference type="ARBA" id="ARBA00022962"/>
    </source>
</evidence>
<name>A0A9W6J841_9HYPH</name>
<dbReference type="NCBIfam" id="TIGR00566">
    <property type="entry name" value="trpG_papA"/>
    <property type="match status" value="1"/>
</dbReference>
<dbReference type="InterPro" id="IPR029062">
    <property type="entry name" value="Class_I_gatase-like"/>
</dbReference>
<sequence length="192" mass="20748">MILLIDNYDSFVFNVARYLGELGEEVTVARNDALDLAAIERMRPQALVISPGPCSPNEAGISLEAVRALSGRLPILGICLGHQCIGQAFGGRVVRAKQPMHGRASPVRHAGTDVFARLPSPFPAGRYHSLAVELDESAALMATAWSEDGEIMGLAHRAHPTYGVQFHPESVLTRQGYELMANFLELARESAA</sequence>
<dbReference type="RefSeq" id="WP_213371914.1">
    <property type="nucleotide sequence ID" value="NZ_BSFJ01000005.1"/>
</dbReference>
<reference evidence="3" key="1">
    <citation type="journal article" date="2014" name="Int. J. Syst. Evol. Microbiol.">
        <title>Complete genome sequence of Corynebacterium casei LMG S-19264T (=DSM 44701T), isolated from a smear-ripened cheese.</title>
        <authorList>
            <consortium name="US DOE Joint Genome Institute (JGI-PGF)"/>
            <person name="Walter F."/>
            <person name="Albersmeier A."/>
            <person name="Kalinowski J."/>
            <person name="Ruckert C."/>
        </authorList>
    </citation>
    <scope>NUCLEOTIDE SEQUENCE</scope>
    <source>
        <strain evidence="3">VKM B-2484</strain>
    </source>
</reference>
<dbReference type="EMBL" id="BSFJ01000005">
    <property type="protein sequence ID" value="GLK71033.1"/>
    <property type="molecule type" value="Genomic_DNA"/>
</dbReference>
<feature type="domain" description="Glutamine amidotransferase" evidence="2">
    <location>
        <begin position="3"/>
        <end position="184"/>
    </location>
</feature>
<dbReference type="CDD" id="cd01743">
    <property type="entry name" value="GATase1_Anthranilate_Synthase"/>
    <property type="match status" value="1"/>
</dbReference>
<keyword evidence="1 3" id="KW-0315">Glutamine amidotransferase</keyword>
<keyword evidence="4" id="KW-1185">Reference proteome</keyword>
<protein>
    <submittedName>
        <fullName evidence="3">Glutamine amidotransferase</fullName>
    </submittedName>
</protein>
<dbReference type="Proteomes" id="UP001143370">
    <property type="component" value="Unassembled WGS sequence"/>
</dbReference>
<comment type="caution">
    <text evidence="3">The sequence shown here is derived from an EMBL/GenBank/DDBJ whole genome shotgun (WGS) entry which is preliminary data.</text>
</comment>
<dbReference type="PRINTS" id="PR00096">
    <property type="entry name" value="GATASE"/>
</dbReference>
<dbReference type="PRINTS" id="PR00097">
    <property type="entry name" value="ANTSNTHASEII"/>
</dbReference>
<dbReference type="FunFam" id="3.40.50.880:FF:000003">
    <property type="entry name" value="Anthranilate synthase component II"/>
    <property type="match status" value="1"/>
</dbReference>
<accession>A0A9W6J841</accession>
<reference evidence="3" key="2">
    <citation type="submission" date="2023-01" db="EMBL/GenBank/DDBJ databases">
        <authorList>
            <person name="Sun Q."/>
            <person name="Evtushenko L."/>
        </authorList>
    </citation>
    <scope>NUCLEOTIDE SEQUENCE</scope>
    <source>
        <strain evidence="3">VKM B-2484</strain>
    </source>
</reference>